<keyword evidence="3 7" id="KW-0285">Flavoprotein</keyword>
<dbReference type="EMBL" id="MCHY01000008">
    <property type="protein sequence ID" value="RKD24426.1"/>
    <property type="molecule type" value="Genomic_DNA"/>
</dbReference>
<proteinExistence type="inferred from homology"/>
<dbReference type="Gene3D" id="1.20.140.10">
    <property type="entry name" value="Butyryl-CoA Dehydrogenase, subunit A, domain 3"/>
    <property type="match status" value="2"/>
</dbReference>
<comment type="caution">
    <text evidence="12">The sequence shown here is derived from an EMBL/GenBank/DDBJ whole genome shotgun (WGS) entry which is preliminary data.</text>
</comment>
<organism evidence="12 13">
    <name type="scientific">Ammoniphilus oxalaticus</name>
    <dbReference type="NCBI Taxonomy" id="66863"/>
    <lineage>
        <taxon>Bacteria</taxon>
        <taxon>Bacillati</taxon>
        <taxon>Bacillota</taxon>
        <taxon>Bacilli</taxon>
        <taxon>Bacillales</taxon>
        <taxon>Paenibacillaceae</taxon>
        <taxon>Aneurinibacillus group</taxon>
        <taxon>Ammoniphilus</taxon>
    </lineage>
</organism>
<evidence type="ECO:0000256" key="6">
    <source>
        <dbReference type="ARBA" id="ARBA00052546"/>
    </source>
</evidence>
<dbReference type="Gene3D" id="1.10.540.10">
    <property type="entry name" value="Acyl-CoA dehydrogenase/oxidase, N-terminal domain"/>
    <property type="match status" value="1"/>
</dbReference>
<dbReference type="PANTHER" id="PTHR43884">
    <property type="entry name" value="ACYL-COA DEHYDROGENASE"/>
    <property type="match status" value="1"/>
</dbReference>
<evidence type="ECO:0000256" key="5">
    <source>
        <dbReference type="ARBA" id="ARBA00023002"/>
    </source>
</evidence>
<dbReference type="PROSITE" id="PS00073">
    <property type="entry name" value="ACYL_COA_DH_2"/>
    <property type="match status" value="1"/>
</dbReference>
<dbReference type="PROSITE" id="PS00072">
    <property type="entry name" value="ACYL_COA_DH_1"/>
    <property type="match status" value="1"/>
</dbReference>
<dbReference type="InterPro" id="IPR046373">
    <property type="entry name" value="Acyl-CoA_Oxase/DH_mid-dom_sf"/>
</dbReference>
<evidence type="ECO:0000256" key="7">
    <source>
        <dbReference type="RuleBase" id="RU362125"/>
    </source>
</evidence>
<dbReference type="Pfam" id="PF21263">
    <property type="entry name" value="Acyl-CoA-dh_C"/>
    <property type="match status" value="1"/>
</dbReference>
<evidence type="ECO:0000313" key="13">
    <source>
        <dbReference type="Proteomes" id="UP000284219"/>
    </source>
</evidence>
<evidence type="ECO:0000259" key="8">
    <source>
        <dbReference type="Pfam" id="PF00441"/>
    </source>
</evidence>
<protein>
    <submittedName>
        <fullName evidence="12">Acyl-CoA dehydrogenase</fullName>
    </submittedName>
</protein>
<feature type="domain" description="Acyl-CoA dehydrogenase-like C-terminal" evidence="11">
    <location>
        <begin position="463"/>
        <end position="565"/>
    </location>
</feature>
<feature type="domain" description="Acyl-CoA oxidase/dehydrogenase middle" evidence="9">
    <location>
        <begin position="146"/>
        <end position="237"/>
    </location>
</feature>
<evidence type="ECO:0000256" key="3">
    <source>
        <dbReference type="ARBA" id="ARBA00022630"/>
    </source>
</evidence>
<dbReference type="Gene3D" id="2.40.110.10">
    <property type="entry name" value="Butyryl-CoA Dehydrogenase, subunit A, domain 2"/>
    <property type="match status" value="1"/>
</dbReference>
<evidence type="ECO:0000256" key="4">
    <source>
        <dbReference type="ARBA" id="ARBA00022827"/>
    </source>
</evidence>
<dbReference type="PANTHER" id="PTHR43884:SF12">
    <property type="entry name" value="ISOVALERYL-COA DEHYDROGENASE, MITOCHONDRIAL-RELATED"/>
    <property type="match status" value="1"/>
</dbReference>
<dbReference type="InterPro" id="IPR009075">
    <property type="entry name" value="AcylCo_DH/oxidase_C"/>
</dbReference>
<evidence type="ECO:0000256" key="2">
    <source>
        <dbReference type="ARBA" id="ARBA00009347"/>
    </source>
</evidence>
<dbReference type="OrthoDB" id="9802447at2"/>
<name>A0A419SKH0_9BACL</name>
<dbReference type="Proteomes" id="UP000284219">
    <property type="component" value="Unassembled WGS sequence"/>
</dbReference>
<dbReference type="Pfam" id="PF00441">
    <property type="entry name" value="Acyl-CoA_dh_1"/>
    <property type="match status" value="1"/>
</dbReference>
<evidence type="ECO:0000256" key="1">
    <source>
        <dbReference type="ARBA" id="ARBA00001974"/>
    </source>
</evidence>
<evidence type="ECO:0000313" key="12">
    <source>
        <dbReference type="EMBL" id="RKD24426.1"/>
    </source>
</evidence>
<gene>
    <name evidence="12" type="ORF">BEP19_08540</name>
</gene>
<dbReference type="AlphaFoldDB" id="A0A419SKH0"/>
<keyword evidence="13" id="KW-1185">Reference proteome</keyword>
<dbReference type="InterPro" id="IPR006089">
    <property type="entry name" value="Acyl-CoA_DH_CS"/>
</dbReference>
<evidence type="ECO:0000259" key="10">
    <source>
        <dbReference type="Pfam" id="PF02771"/>
    </source>
</evidence>
<dbReference type="InterPro" id="IPR037069">
    <property type="entry name" value="AcylCoA_DH/ox_N_sf"/>
</dbReference>
<comment type="cofactor">
    <cofactor evidence="1 7">
        <name>FAD</name>
        <dbReference type="ChEBI" id="CHEBI:57692"/>
    </cofactor>
</comment>
<dbReference type="InterPro" id="IPR036250">
    <property type="entry name" value="AcylCo_DH-like_C"/>
</dbReference>
<evidence type="ECO:0000259" key="9">
    <source>
        <dbReference type="Pfam" id="PF02770"/>
    </source>
</evidence>
<dbReference type="InterPro" id="IPR013786">
    <property type="entry name" value="AcylCoA_DH/ox_N"/>
</dbReference>
<feature type="domain" description="Acyl-CoA dehydrogenase/oxidase C-terminal" evidence="8">
    <location>
        <begin position="251"/>
        <end position="417"/>
    </location>
</feature>
<dbReference type="RefSeq" id="WP_120189724.1">
    <property type="nucleotide sequence ID" value="NZ_MCHY01000008.1"/>
</dbReference>
<comment type="catalytic activity">
    <reaction evidence="6">
        <text>a 2,3-saturated acyl-CoA + A = a 2,3-dehydroacyl-CoA + AH2</text>
        <dbReference type="Rhea" id="RHEA:48608"/>
        <dbReference type="ChEBI" id="CHEBI:13193"/>
        <dbReference type="ChEBI" id="CHEBI:17499"/>
        <dbReference type="ChEBI" id="CHEBI:60015"/>
        <dbReference type="ChEBI" id="CHEBI:65111"/>
    </reaction>
</comment>
<reference evidence="12 13" key="1">
    <citation type="submission" date="2016-08" db="EMBL/GenBank/DDBJ databases">
        <title>Novel Firmicute Genomes.</title>
        <authorList>
            <person name="Poppleton D.I."/>
            <person name="Gribaldo S."/>
        </authorList>
    </citation>
    <scope>NUCLEOTIDE SEQUENCE [LARGE SCALE GENOMIC DNA]</scope>
    <source>
        <strain evidence="12 13">RAOx-1</strain>
    </source>
</reference>
<keyword evidence="5 7" id="KW-0560">Oxidoreductase</keyword>
<comment type="similarity">
    <text evidence="2 7">Belongs to the acyl-CoA dehydrogenase family.</text>
</comment>
<dbReference type="SUPFAM" id="SSF56645">
    <property type="entry name" value="Acyl-CoA dehydrogenase NM domain-like"/>
    <property type="match status" value="1"/>
</dbReference>
<accession>A0A419SKH0</accession>
<dbReference type="InterPro" id="IPR006091">
    <property type="entry name" value="Acyl-CoA_Oxase/DH_mid-dom"/>
</dbReference>
<sequence length="593" mass="65359">MNQVPNIVKGGSFVLEDVTPQQVFTPEDMTEEQRMIATMTAEFIEKEVSPQDEQIEGQNFAMLVHYLKQAGELGLLGAEVPEEYGGADLDQISAMLITENMTRGSSFALSHGAHVGIGSLPIVLFGTEAQKQKYLPDLATGKKIAAYCLTEPSSGSDALGAKTTAVLSADGKSYTLNGTKQYITNAGFADVFIVYAKVDGEKFTAFIVDKETLGVSTGPEERKMGIKGSSTRSLILEEAEVSIENTLGEIGKGHLIAFNILNVGRYKLAAGCVGTSKWVIELSVKYAKERKQFNRPLTQFPLIQKKLAEMAIRAYAMESMVFRTGGLLEQARQSIDPSDSDVTEQIVQTLEEYALECSINKVYASEALDFIADEGVQIHGGYGYTEDYLVERIYRDARINRIFEGTNEINRLLIPATLLRKAMKGEVPLFAAVKQLQEELIAYLPPTLNGDPLQIAQAMIYSAKKMFLLAGGVAVEVYQQRLEDEQEILESLADMMIEIFAMESAYLRACKATEVDGANKASQKIKMTTVCVYESFAKVEQKIKGVLAAVSEGDSLRMQLSIVNKLVRFPLVNLISLKREIAQRIIEAERYIT</sequence>
<dbReference type="FunFam" id="1.20.140.10:FF:000019">
    <property type="entry name" value="Acyl-CoA dehydrogenase"/>
    <property type="match status" value="1"/>
</dbReference>
<dbReference type="GO" id="GO:0050660">
    <property type="term" value="F:flavin adenine dinucleotide binding"/>
    <property type="evidence" value="ECO:0007669"/>
    <property type="project" value="InterPro"/>
</dbReference>
<dbReference type="Pfam" id="PF02771">
    <property type="entry name" value="Acyl-CoA_dh_N"/>
    <property type="match status" value="1"/>
</dbReference>
<evidence type="ECO:0000259" key="11">
    <source>
        <dbReference type="Pfam" id="PF21263"/>
    </source>
</evidence>
<dbReference type="SUPFAM" id="SSF47203">
    <property type="entry name" value="Acyl-CoA dehydrogenase C-terminal domain-like"/>
    <property type="match status" value="1"/>
</dbReference>
<dbReference type="InterPro" id="IPR009100">
    <property type="entry name" value="AcylCoA_DH/oxidase_NM_dom_sf"/>
</dbReference>
<keyword evidence="4 7" id="KW-0274">FAD</keyword>
<feature type="domain" description="Acyl-CoA dehydrogenase/oxidase N-terminal" evidence="10">
    <location>
        <begin position="30"/>
        <end position="142"/>
    </location>
</feature>
<dbReference type="FunFam" id="1.10.540.10:FF:000001">
    <property type="entry name" value="Very long-chain-specific acyl-CoA dehydrogenase, mitochondrial"/>
    <property type="match status" value="1"/>
</dbReference>
<dbReference type="InterPro" id="IPR049426">
    <property type="entry name" value="Acyl-CoA-dh-like_C"/>
</dbReference>
<dbReference type="GO" id="GO:0003995">
    <property type="term" value="F:acyl-CoA dehydrogenase activity"/>
    <property type="evidence" value="ECO:0007669"/>
    <property type="project" value="InterPro"/>
</dbReference>
<dbReference type="Pfam" id="PF02770">
    <property type="entry name" value="Acyl-CoA_dh_M"/>
    <property type="match status" value="1"/>
</dbReference>